<dbReference type="HOGENOM" id="CLU_033811_0_0_7"/>
<sequence>MTDNYKLVNQIKKERHLAAIRSDILAAESQQALDAILGSPTPAALVQSFPDQDLHFLMHTIGPHDFLPALALASFDQWEYLLDIETWEGDRVDMPMVTQMLSLLFAADPERLVRWMILEKTEFFELYLFKNMEVRLLEENEDPSDFPDDFQTIDNLFYVRFPEIPQQILDQDGGAEVEQARARAETLIMAMLNKVADMDLSVSHALLLETGTVIPAEVEEEELRLKVFRLAEKGFLPHHEAVGIYQPKDVDSLVPRPVKELKKTLYGGDYPLPPLYFSSLVGADNLFARSLTAVNETALLNLQAELSGLVNRLSSADGGVVRERQDLERLVQKGCAFLSLGMEVIHGDLSDCTPREGAAIIARYHLADIFRVASRACLTLKTRAKGWYDQSWLAKNDLPLHFFGEQWLGVLGGLLLDRPLFFDNYQTGVLYRPFGSVGEIAATDKALGQIIAIDGVMAGLDPDLTGIAQASLTFKPIIFTLWARDRLGLDVMFKPIERSVFLPFFVELFSGEKPGTIDEFKRDDFTGWIAQATGIDQDRLTRDLGDWVTEMFDQLGKEYGAVAADDLESRFVTDFFLKG</sequence>
<accession>C0QAM0</accession>
<dbReference type="AlphaFoldDB" id="C0QAM0"/>
<dbReference type="RefSeq" id="WP_015905549.1">
    <property type="nucleotide sequence ID" value="NC_012108.1"/>
</dbReference>
<dbReference type="eggNOG" id="ENOG5030WK3">
    <property type="taxonomic scope" value="Bacteria"/>
</dbReference>
<name>C0QAM0_DESAH</name>
<organism evidence="1 2">
    <name type="scientific">Desulforapulum autotrophicum (strain ATCC 43914 / DSM 3382 / VKM B-1955 / HRM2)</name>
    <name type="common">Desulfobacterium autotrophicum</name>
    <dbReference type="NCBI Taxonomy" id="177437"/>
    <lineage>
        <taxon>Bacteria</taxon>
        <taxon>Pseudomonadati</taxon>
        <taxon>Thermodesulfobacteriota</taxon>
        <taxon>Desulfobacteria</taxon>
        <taxon>Desulfobacterales</taxon>
        <taxon>Desulfobacteraceae</taxon>
        <taxon>Desulforapulum</taxon>
    </lineage>
</organism>
<gene>
    <name evidence="1" type="ordered locus">HRM2_37450</name>
</gene>
<reference evidence="1 2" key="1">
    <citation type="journal article" date="2009" name="Environ. Microbiol.">
        <title>Genome sequence of Desulfobacterium autotrophicum HRM2, a marine sulfate reducer oxidizing organic carbon completely to carbon dioxide.</title>
        <authorList>
            <person name="Strittmatter A.W."/>
            <person name="Liesegang H."/>
            <person name="Rabus R."/>
            <person name="Decker I."/>
            <person name="Amann J."/>
            <person name="Andres S."/>
            <person name="Henne A."/>
            <person name="Fricke W.F."/>
            <person name="Martinez-Arias R."/>
            <person name="Bartels D."/>
            <person name="Goesmann A."/>
            <person name="Krause L."/>
            <person name="Puehler A."/>
            <person name="Klenk H.P."/>
            <person name="Richter M."/>
            <person name="Schuler M."/>
            <person name="Gloeckner F.O."/>
            <person name="Meyerdierks A."/>
            <person name="Gottschalk G."/>
            <person name="Amann R."/>
        </authorList>
    </citation>
    <scope>NUCLEOTIDE SEQUENCE [LARGE SCALE GENOMIC DNA]</scope>
    <source>
        <strain evidence="2">ATCC 43914 / DSM 3382 / HRM2</strain>
    </source>
</reference>
<dbReference type="Pfam" id="PF19676">
    <property type="entry name" value="DUF6178"/>
    <property type="match status" value="1"/>
</dbReference>
<proteinExistence type="predicted"/>
<dbReference type="GO" id="GO:0016787">
    <property type="term" value="F:hydrolase activity"/>
    <property type="evidence" value="ECO:0007669"/>
    <property type="project" value="UniProtKB-KW"/>
</dbReference>
<evidence type="ECO:0000313" key="1">
    <source>
        <dbReference type="EMBL" id="ACN16803.1"/>
    </source>
</evidence>
<keyword evidence="2" id="KW-1185">Reference proteome</keyword>
<evidence type="ECO:0000313" key="2">
    <source>
        <dbReference type="Proteomes" id="UP000000442"/>
    </source>
</evidence>
<protein>
    <submittedName>
        <fullName evidence="1">Metal-dependent hydrolase of the beta-lactamase superfamily</fullName>
    </submittedName>
</protein>
<dbReference type="OrthoDB" id="5479105at2"/>
<dbReference type="Proteomes" id="UP000000442">
    <property type="component" value="Chromosome"/>
</dbReference>
<dbReference type="InterPro" id="IPR045750">
    <property type="entry name" value="DUF6178"/>
</dbReference>
<keyword evidence="1" id="KW-0378">Hydrolase</keyword>
<dbReference type="KEGG" id="dat:HRM2_37450"/>
<dbReference type="EMBL" id="CP001087">
    <property type="protein sequence ID" value="ACN16803.1"/>
    <property type="molecule type" value="Genomic_DNA"/>
</dbReference>
<dbReference type="STRING" id="177437.HRM2_37450"/>